<evidence type="ECO:0000256" key="1">
    <source>
        <dbReference type="SAM" id="MobiDB-lite"/>
    </source>
</evidence>
<keyword evidence="3" id="KW-1185">Reference proteome</keyword>
<feature type="compositionally biased region" description="Basic residues" evidence="1">
    <location>
        <begin position="20"/>
        <end position="30"/>
    </location>
</feature>
<name>A0AAI9UWL8_9PEZI</name>
<dbReference type="Proteomes" id="UP001239213">
    <property type="component" value="Unassembled WGS sequence"/>
</dbReference>
<dbReference type="EMBL" id="MPDP01000265">
    <property type="protein sequence ID" value="KAK1464416.1"/>
    <property type="molecule type" value="Genomic_DNA"/>
</dbReference>
<dbReference type="AlphaFoldDB" id="A0AAI9UWL8"/>
<accession>A0AAI9UWL8</accession>
<organism evidence="2 3">
    <name type="scientific">Colletotrichum cuscutae</name>
    <dbReference type="NCBI Taxonomy" id="1209917"/>
    <lineage>
        <taxon>Eukaryota</taxon>
        <taxon>Fungi</taxon>
        <taxon>Dikarya</taxon>
        <taxon>Ascomycota</taxon>
        <taxon>Pezizomycotina</taxon>
        <taxon>Sordariomycetes</taxon>
        <taxon>Hypocreomycetidae</taxon>
        <taxon>Glomerellales</taxon>
        <taxon>Glomerellaceae</taxon>
        <taxon>Colletotrichum</taxon>
        <taxon>Colletotrichum acutatum species complex</taxon>
    </lineage>
</organism>
<gene>
    <name evidence="2" type="ORF">CCUS01_07989</name>
</gene>
<evidence type="ECO:0000313" key="2">
    <source>
        <dbReference type="EMBL" id="KAK1464416.1"/>
    </source>
</evidence>
<evidence type="ECO:0000313" key="3">
    <source>
        <dbReference type="Proteomes" id="UP001239213"/>
    </source>
</evidence>
<feature type="region of interest" description="Disordered" evidence="1">
    <location>
        <begin position="15"/>
        <end position="51"/>
    </location>
</feature>
<proteinExistence type="predicted"/>
<reference evidence="2" key="1">
    <citation type="submission" date="2016-11" db="EMBL/GenBank/DDBJ databases">
        <title>The genome sequence of Colletotrichum cuscutae.</title>
        <authorList>
            <person name="Baroncelli R."/>
        </authorList>
    </citation>
    <scope>NUCLEOTIDE SEQUENCE</scope>
    <source>
        <strain evidence="2">IMI 304802</strain>
    </source>
</reference>
<protein>
    <submittedName>
        <fullName evidence="2">Uncharacterized protein</fullName>
    </submittedName>
</protein>
<sequence length="130" mass="14623">MVDRACFRFSPFPSGAATGKRTRQIARSRRAAPESDQSPFGGHRRMQNPRGNLKEAKEWASHAGVGRCLSVSLFLVDPTGIERRTGLGETVRKRAGHLAGKAELKQFQPWPQLRWKPYSMHAARELQPFP</sequence>
<comment type="caution">
    <text evidence="2">The sequence shown here is derived from an EMBL/GenBank/DDBJ whole genome shotgun (WGS) entry which is preliminary data.</text>
</comment>